<accession>A0A9D4NL74</accession>
<evidence type="ECO:0000313" key="1">
    <source>
        <dbReference type="EMBL" id="KAH3895489.1"/>
    </source>
</evidence>
<organism evidence="1 2">
    <name type="scientific">Dreissena polymorpha</name>
    <name type="common">Zebra mussel</name>
    <name type="synonym">Mytilus polymorpha</name>
    <dbReference type="NCBI Taxonomy" id="45954"/>
    <lineage>
        <taxon>Eukaryota</taxon>
        <taxon>Metazoa</taxon>
        <taxon>Spiralia</taxon>
        <taxon>Lophotrochozoa</taxon>
        <taxon>Mollusca</taxon>
        <taxon>Bivalvia</taxon>
        <taxon>Autobranchia</taxon>
        <taxon>Heteroconchia</taxon>
        <taxon>Euheterodonta</taxon>
        <taxon>Imparidentia</taxon>
        <taxon>Neoheterodontei</taxon>
        <taxon>Myida</taxon>
        <taxon>Dreissenoidea</taxon>
        <taxon>Dreissenidae</taxon>
        <taxon>Dreissena</taxon>
    </lineage>
</organism>
<protein>
    <submittedName>
        <fullName evidence="1">Uncharacterized protein</fullName>
    </submittedName>
</protein>
<dbReference type="AlphaFoldDB" id="A0A9D4NL74"/>
<evidence type="ECO:0000313" key="2">
    <source>
        <dbReference type="Proteomes" id="UP000828390"/>
    </source>
</evidence>
<sequence length="58" mass="6231">MNTQSVIELHASKAAAVIYINVILPDTTWLVILDLTTIRGTVTSTQTGGRSVQVQCMA</sequence>
<gene>
    <name evidence="1" type="ORF">DPMN_019654</name>
</gene>
<proteinExistence type="predicted"/>
<keyword evidence="2" id="KW-1185">Reference proteome</keyword>
<reference evidence="1" key="1">
    <citation type="journal article" date="2019" name="bioRxiv">
        <title>The Genome of the Zebra Mussel, Dreissena polymorpha: A Resource for Invasive Species Research.</title>
        <authorList>
            <person name="McCartney M.A."/>
            <person name="Auch B."/>
            <person name="Kono T."/>
            <person name="Mallez S."/>
            <person name="Zhang Y."/>
            <person name="Obille A."/>
            <person name="Becker A."/>
            <person name="Abrahante J.E."/>
            <person name="Garbe J."/>
            <person name="Badalamenti J.P."/>
            <person name="Herman A."/>
            <person name="Mangelson H."/>
            <person name="Liachko I."/>
            <person name="Sullivan S."/>
            <person name="Sone E.D."/>
            <person name="Koren S."/>
            <person name="Silverstein K.A.T."/>
            <person name="Beckman K.B."/>
            <person name="Gohl D.M."/>
        </authorList>
    </citation>
    <scope>NUCLEOTIDE SEQUENCE</scope>
    <source>
        <strain evidence="1">Duluth1</strain>
        <tissue evidence="1">Whole animal</tissue>
    </source>
</reference>
<comment type="caution">
    <text evidence="1">The sequence shown here is derived from an EMBL/GenBank/DDBJ whole genome shotgun (WGS) entry which is preliminary data.</text>
</comment>
<dbReference type="EMBL" id="JAIWYP010000001">
    <property type="protein sequence ID" value="KAH3895489.1"/>
    <property type="molecule type" value="Genomic_DNA"/>
</dbReference>
<dbReference type="Proteomes" id="UP000828390">
    <property type="component" value="Unassembled WGS sequence"/>
</dbReference>
<name>A0A9D4NL74_DREPO</name>
<reference evidence="1" key="2">
    <citation type="submission" date="2020-11" db="EMBL/GenBank/DDBJ databases">
        <authorList>
            <person name="McCartney M.A."/>
            <person name="Auch B."/>
            <person name="Kono T."/>
            <person name="Mallez S."/>
            <person name="Becker A."/>
            <person name="Gohl D.M."/>
            <person name="Silverstein K.A.T."/>
            <person name="Koren S."/>
            <person name="Bechman K.B."/>
            <person name="Herman A."/>
            <person name="Abrahante J.E."/>
            <person name="Garbe J."/>
        </authorList>
    </citation>
    <scope>NUCLEOTIDE SEQUENCE</scope>
    <source>
        <strain evidence="1">Duluth1</strain>
        <tissue evidence="1">Whole animal</tissue>
    </source>
</reference>